<dbReference type="GO" id="GO:0030490">
    <property type="term" value="P:maturation of SSU-rRNA"/>
    <property type="evidence" value="ECO:0007669"/>
    <property type="project" value="UniProtKB-UniRule"/>
</dbReference>
<proteinExistence type="inferred from homology"/>
<dbReference type="Pfam" id="PF02033">
    <property type="entry name" value="RBFA"/>
    <property type="match status" value="1"/>
</dbReference>
<comment type="function">
    <text evidence="2">One of several proteins that assist in the late maturation steps of the functional core of the 30S ribosomal subunit. Associates with free 30S ribosomal subunits (but not with 30S subunits that are part of 70S ribosomes or polysomes). Required for efficient processing of 16S rRNA. May interact with the 5'-terminal helix region of 16S rRNA.</text>
</comment>
<dbReference type="HAMAP" id="MF_00003">
    <property type="entry name" value="RbfA"/>
    <property type="match status" value="1"/>
</dbReference>
<comment type="similarity">
    <text evidence="2">Belongs to the RbfA family.</text>
</comment>
<dbReference type="InterPro" id="IPR000238">
    <property type="entry name" value="RbfA"/>
</dbReference>
<dbReference type="PANTHER" id="PTHR33515">
    <property type="entry name" value="RIBOSOME-BINDING FACTOR A, CHLOROPLASTIC-RELATED"/>
    <property type="match status" value="1"/>
</dbReference>
<dbReference type="Gene3D" id="3.30.300.20">
    <property type="match status" value="1"/>
</dbReference>
<dbReference type="InterPro" id="IPR015946">
    <property type="entry name" value="KH_dom-like_a/b"/>
</dbReference>
<dbReference type="PANTHER" id="PTHR33515:SF1">
    <property type="entry name" value="RIBOSOME-BINDING FACTOR A, CHLOROPLASTIC-RELATED"/>
    <property type="match status" value="1"/>
</dbReference>
<keyword evidence="2" id="KW-0963">Cytoplasm</keyword>
<organism evidence="3 4">
    <name type="scientific">Hydrogenoanaerobacterium saccharovorans</name>
    <dbReference type="NCBI Taxonomy" id="474960"/>
    <lineage>
        <taxon>Bacteria</taxon>
        <taxon>Bacillati</taxon>
        <taxon>Bacillota</taxon>
        <taxon>Clostridia</taxon>
        <taxon>Eubacteriales</taxon>
        <taxon>Oscillospiraceae</taxon>
        <taxon>Hydrogenoanaerobacterium</taxon>
    </lineage>
</organism>
<keyword evidence="1 2" id="KW-0690">Ribosome biogenesis</keyword>
<gene>
    <name evidence="2" type="primary">rbfA</name>
    <name evidence="3" type="ORF">SAMN05216180_1521</name>
</gene>
<dbReference type="GO" id="GO:0043024">
    <property type="term" value="F:ribosomal small subunit binding"/>
    <property type="evidence" value="ECO:0007669"/>
    <property type="project" value="TreeGrafter"/>
</dbReference>
<dbReference type="RefSeq" id="WP_092753221.1">
    <property type="nucleotide sequence ID" value="NZ_FOCG01000001.1"/>
</dbReference>
<dbReference type="GO" id="GO:0005829">
    <property type="term" value="C:cytosol"/>
    <property type="evidence" value="ECO:0007669"/>
    <property type="project" value="TreeGrafter"/>
</dbReference>
<sequence length="117" mass="12860">MGSYRADRTAEDVKRELTAIMGTLKDPRITGMLSIVKIDLARDLSVCKAYISSLDGIQAATEAVKGLNNAAGFVRRELGARLALRHTPSVKFIADNSIEQSAEIFKIMDDIEHPKNK</sequence>
<dbReference type="OrthoDB" id="307788at2"/>
<name>A0A1H8AT98_9FIRM</name>
<dbReference type="InterPro" id="IPR023799">
    <property type="entry name" value="RbfA_dom_sf"/>
</dbReference>
<reference evidence="3 4" key="1">
    <citation type="submission" date="2016-10" db="EMBL/GenBank/DDBJ databases">
        <authorList>
            <person name="de Groot N.N."/>
        </authorList>
    </citation>
    <scope>NUCLEOTIDE SEQUENCE [LARGE SCALE GENOMIC DNA]</scope>
    <source>
        <strain evidence="3 4">CGMCC 1.5070</strain>
    </source>
</reference>
<protein>
    <recommendedName>
        <fullName evidence="2">Ribosome-binding factor A</fullName>
    </recommendedName>
</protein>
<dbReference type="EMBL" id="FOCG01000001">
    <property type="protein sequence ID" value="SEM73726.1"/>
    <property type="molecule type" value="Genomic_DNA"/>
</dbReference>
<evidence type="ECO:0000313" key="3">
    <source>
        <dbReference type="EMBL" id="SEM73726.1"/>
    </source>
</evidence>
<comment type="subunit">
    <text evidence="2">Monomer. Binds 30S ribosomal subunits, but not 50S ribosomal subunits or 70S ribosomes.</text>
</comment>
<comment type="subcellular location">
    <subcellularLocation>
        <location evidence="2">Cytoplasm</location>
    </subcellularLocation>
</comment>
<dbReference type="PROSITE" id="PS01319">
    <property type="entry name" value="RBFA"/>
    <property type="match status" value="1"/>
</dbReference>
<dbReference type="STRING" id="474960.SAMN05216180_1521"/>
<keyword evidence="4" id="KW-1185">Reference proteome</keyword>
<evidence type="ECO:0000313" key="4">
    <source>
        <dbReference type="Proteomes" id="UP000199158"/>
    </source>
</evidence>
<dbReference type="AlphaFoldDB" id="A0A1H8AT98"/>
<dbReference type="Proteomes" id="UP000199158">
    <property type="component" value="Unassembled WGS sequence"/>
</dbReference>
<dbReference type="InterPro" id="IPR020053">
    <property type="entry name" value="Ribosome-bd_factorA_CS"/>
</dbReference>
<evidence type="ECO:0000256" key="1">
    <source>
        <dbReference type="ARBA" id="ARBA00022517"/>
    </source>
</evidence>
<dbReference type="SUPFAM" id="SSF89919">
    <property type="entry name" value="Ribosome-binding factor A, RbfA"/>
    <property type="match status" value="1"/>
</dbReference>
<dbReference type="NCBIfam" id="TIGR00082">
    <property type="entry name" value="rbfA"/>
    <property type="match status" value="1"/>
</dbReference>
<accession>A0A1H8AT98</accession>
<evidence type="ECO:0000256" key="2">
    <source>
        <dbReference type="HAMAP-Rule" id="MF_00003"/>
    </source>
</evidence>